<feature type="binding site" evidence="8">
    <location>
        <position position="236"/>
    </location>
    <ligand>
        <name>a purine D-ribonucleoside</name>
        <dbReference type="ChEBI" id="CHEBI:142355"/>
    </ligand>
</feature>
<dbReference type="NCBIfam" id="TIGR01700">
    <property type="entry name" value="PNPH"/>
    <property type="match status" value="1"/>
</dbReference>
<evidence type="ECO:0000256" key="6">
    <source>
        <dbReference type="ARBA" id="ARBA00048556"/>
    </source>
</evidence>
<dbReference type="NCBIfam" id="TIGR01697">
    <property type="entry name" value="PNPH-PUNA-XAPA"/>
    <property type="match status" value="1"/>
</dbReference>
<dbReference type="InterPro" id="IPR035994">
    <property type="entry name" value="Nucleoside_phosphorylase_sf"/>
</dbReference>
<dbReference type="RefSeq" id="WP_135271595.1">
    <property type="nucleotide sequence ID" value="NZ_SRIB01000012.1"/>
</dbReference>
<protein>
    <recommendedName>
        <fullName evidence="7">Purine nucleoside phosphorylase</fullName>
        <ecNumber evidence="7">2.4.2.1</ecNumber>
    </recommendedName>
    <alternativeName>
        <fullName evidence="7">Inosine-guanosine phosphorylase</fullName>
    </alternativeName>
</protein>
<keyword evidence="5 7" id="KW-0808">Transferase</keyword>
<comment type="similarity">
    <text evidence="3 7">Belongs to the PNP/MTAP phosphorylase family.</text>
</comment>
<organism evidence="10 11">
    <name type="scientific">Soehngenia longivitae</name>
    <dbReference type="NCBI Taxonomy" id="2562294"/>
    <lineage>
        <taxon>Bacteria</taxon>
        <taxon>Bacillati</taxon>
        <taxon>Bacillota</taxon>
        <taxon>Tissierellia</taxon>
        <taxon>Tissierellales</taxon>
        <taxon>Tissierellaceae</taxon>
        <taxon>Soehngenia</taxon>
    </lineage>
</organism>
<evidence type="ECO:0000256" key="8">
    <source>
        <dbReference type="PIRSR" id="PIRSR000477-2"/>
    </source>
</evidence>
<dbReference type="GO" id="GO:0009116">
    <property type="term" value="P:nucleoside metabolic process"/>
    <property type="evidence" value="ECO:0007669"/>
    <property type="project" value="InterPro"/>
</dbReference>
<comment type="function">
    <text evidence="1">The purine nucleoside phosphorylases catalyze the phosphorolytic breakdown of the N-glycosidic bond in the beta-(deoxy)ribonucleoside molecules, with the formation of the corresponding free purine bases and pentose-1-phosphate. Cleaves guanosine, inosine, 2'-deoxyguanosine and 2'-deoxyinosine.</text>
</comment>
<dbReference type="Proteomes" id="UP000298381">
    <property type="component" value="Unassembled WGS sequence"/>
</dbReference>
<keyword evidence="4 7" id="KW-0328">Glycosyltransferase</keyword>
<reference evidence="10 11" key="1">
    <citation type="submission" date="2019-03" db="EMBL/GenBank/DDBJ databases">
        <title>Draft genome sequence data and analysis of a Fermenting Bacterium, Soehngenia longevitae strain 1933PT, isolated from petroleum reservoir in Azerbaijan.</title>
        <authorList>
            <person name="Grouzdev D.S."/>
            <person name="Bidzhieva S.K."/>
            <person name="Sokolova D.S."/>
            <person name="Tourova T.P."/>
            <person name="Poltaraus A.B."/>
            <person name="Nazina T.N."/>
        </authorList>
    </citation>
    <scope>NUCLEOTIDE SEQUENCE [LARGE SCALE GENOMIC DNA]</scope>
    <source>
        <strain evidence="10 11">1933P</strain>
    </source>
</reference>
<dbReference type="NCBIfam" id="NF006054">
    <property type="entry name" value="PRK08202.1"/>
    <property type="match status" value="1"/>
</dbReference>
<dbReference type="PANTHER" id="PTHR11904:SF9">
    <property type="entry name" value="PURINE NUCLEOSIDE PHOSPHORYLASE-RELATED"/>
    <property type="match status" value="1"/>
</dbReference>
<dbReference type="EC" id="2.4.2.1" evidence="7"/>
<comment type="caution">
    <text evidence="10">The sequence shown here is derived from an EMBL/GenBank/DDBJ whole genome shotgun (WGS) entry which is preliminary data.</text>
</comment>
<dbReference type="OrthoDB" id="1523230at2"/>
<dbReference type="InterPro" id="IPR011268">
    <property type="entry name" value="Purine_phosphorylase"/>
</dbReference>
<name>A0A4Z0D1U6_9FIRM</name>
<evidence type="ECO:0000256" key="7">
    <source>
        <dbReference type="PIRNR" id="PIRNR000477"/>
    </source>
</evidence>
<feature type="binding site" evidence="8">
    <location>
        <position position="194"/>
    </location>
    <ligand>
        <name>a purine D-ribonucleoside</name>
        <dbReference type="ChEBI" id="CHEBI:142355"/>
    </ligand>
</feature>
<proteinExistence type="inferred from homology"/>
<feature type="binding site" evidence="8">
    <location>
        <position position="31"/>
    </location>
    <ligand>
        <name>phosphate</name>
        <dbReference type="ChEBI" id="CHEBI:43474"/>
    </ligand>
</feature>
<dbReference type="PANTHER" id="PTHR11904">
    <property type="entry name" value="METHYLTHIOADENOSINE/PURINE NUCLEOSIDE PHOSPHORYLASE"/>
    <property type="match status" value="1"/>
</dbReference>
<feature type="binding site" evidence="8">
    <location>
        <position position="213"/>
    </location>
    <ligand>
        <name>phosphate</name>
        <dbReference type="ChEBI" id="CHEBI:43474"/>
    </ligand>
</feature>
<dbReference type="GO" id="GO:0005737">
    <property type="term" value="C:cytoplasm"/>
    <property type="evidence" value="ECO:0007669"/>
    <property type="project" value="TreeGrafter"/>
</dbReference>
<evidence type="ECO:0000313" key="11">
    <source>
        <dbReference type="Proteomes" id="UP000298381"/>
    </source>
</evidence>
<dbReference type="Gene3D" id="3.40.50.1580">
    <property type="entry name" value="Nucleoside phosphorylase domain"/>
    <property type="match status" value="1"/>
</dbReference>
<sequence>MEFDFNYYKKAADYILNIVGHEVEIGLILGSSMGSVKEIINVETIIDYKDIPNFLISTAEGHEGKLIIGEVEGKKVVLMSGRFHYYEGYDFEELSIPIRVFKLLGVNKVILTNAAGAINKSFKPGDIVLIKDHIKLNGPSPLRGKNIEEFGPRFFDVTDMYTERLRELAKTIAKKESIDVKEGVYFFATGPQFETKAEIKAMGILGADLVGMSTVTEALTAAHTNIEVLAMSLVTNMAAGIVDKKITTEEVEEIGKLSRDKLKKFISSIIEAM</sequence>
<evidence type="ECO:0000256" key="2">
    <source>
        <dbReference type="ARBA" id="ARBA00005058"/>
    </source>
</evidence>
<evidence type="ECO:0000256" key="1">
    <source>
        <dbReference type="ARBA" id="ARBA00002678"/>
    </source>
</evidence>
<keyword evidence="11" id="KW-1185">Reference proteome</keyword>
<dbReference type="PIRSF" id="PIRSF000477">
    <property type="entry name" value="PurNPase"/>
    <property type="match status" value="1"/>
</dbReference>
<dbReference type="InterPro" id="IPR011270">
    <property type="entry name" value="Pur_Nuc_Pase_Ino/Guo-sp"/>
</dbReference>
<feature type="binding site" evidence="8">
    <location>
        <begin position="82"/>
        <end position="84"/>
    </location>
    <ligand>
        <name>phosphate</name>
        <dbReference type="ChEBI" id="CHEBI:43474"/>
    </ligand>
</feature>
<dbReference type="Pfam" id="PF01048">
    <property type="entry name" value="PNP_UDP_1"/>
    <property type="match status" value="1"/>
</dbReference>
<accession>A0A4Z0D1U6</accession>
<feature type="domain" description="Nucleoside phosphorylase" evidence="9">
    <location>
        <begin position="25"/>
        <end position="271"/>
    </location>
</feature>
<evidence type="ECO:0000256" key="3">
    <source>
        <dbReference type="ARBA" id="ARBA00006751"/>
    </source>
</evidence>
<evidence type="ECO:0000256" key="5">
    <source>
        <dbReference type="ARBA" id="ARBA00022679"/>
    </source>
</evidence>
<comment type="catalytic activity">
    <reaction evidence="6">
        <text>a purine 2'-deoxy-D-ribonucleoside + phosphate = a purine nucleobase + 2-deoxy-alpha-D-ribose 1-phosphate</text>
        <dbReference type="Rhea" id="RHEA:36431"/>
        <dbReference type="ChEBI" id="CHEBI:26386"/>
        <dbReference type="ChEBI" id="CHEBI:43474"/>
        <dbReference type="ChEBI" id="CHEBI:57259"/>
        <dbReference type="ChEBI" id="CHEBI:142361"/>
        <dbReference type="EC" id="2.4.2.1"/>
    </reaction>
</comment>
<dbReference type="UniPathway" id="UPA00606"/>
<dbReference type="CDD" id="cd09009">
    <property type="entry name" value="PNP-EcPNPII_like"/>
    <property type="match status" value="1"/>
</dbReference>
<dbReference type="SUPFAM" id="SSF53167">
    <property type="entry name" value="Purine and uridine phosphorylases"/>
    <property type="match status" value="1"/>
</dbReference>
<gene>
    <name evidence="10" type="ORF">E4100_08365</name>
</gene>
<evidence type="ECO:0000259" key="9">
    <source>
        <dbReference type="Pfam" id="PF01048"/>
    </source>
</evidence>
<evidence type="ECO:0000313" key="10">
    <source>
        <dbReference type="EMBL" id="TFZ39497.1"/>
    </source>
</evidence>
<dbReference type="InterPro" id="IPR000845">
    <property type="entry name" value="Nucleoside_phosphorylase_d"/>
</dbReference>
<dbReference type="AlphaFoldDB" id="A0A4Z0D1U6"/>
<dbReference type="GO" id="GO:0004731">
    <property type="term" value="F:purine-nucleoside phosphorylase activity"/>
    <property type="evidence" value="ECO:0007669"/>
    <property type="project" value="UniProtKB-EC"/>
</dbReference>
<dbReference type="EMBL" id="SRIB01000012">
    <property type="protein sequence ID" value="TFZ39497.1"/>
    <property type="molecule type" value="Genomic_DNA"/>
</dbReference>
<feature type="binding site" evidence="8">
    <location>
        <position position="62"/>
    </location>
    <ligand>
        <name>phosphate</name>
        <dbReference type="ChEBI" id="CHEBI:43474"/>
    </ligand>
</feature>
<comment type="pathway">
    <text evidence="2 7">Purine metabolism; purine nucleoside salvage.</text>
</comment>
<feature type="binding site" evidence="8">
    <location>
        <position position="114"/>
    </location>
    <ligand>
        <name>phosphate</name>
        <dbReference type="ChEBI" id="CHEBI:43474"/>
    </ligand>
</feature>
<evidence type="ECO:0000256" key="4">
    <source>
        <dbReference type="ARBA" id="ARBA00022676"/>
    </source>
</evidence>